<dbReference type="EMBL" id="MU069451">
    <property type="protein sequence ID" value="KAF5842940.1"/>
    <property type="molecule type" value="Genomic_DNA"/>
</dbReference>
<evidence type="ECO:0000313" key="1">
    <source>
        <dbReference type="EMBL" id="KAF5842940.1"/>
    </source>
</evidence>
<accession>A0ABQ7H7W0</accession>
<organism evidence="1 2">
    <name type="scientific">Dunaliella salina</name>
    <name type="common">Green alga</name>
    <name type="synonym">Protococcus salinus</name>
    <dbReference type="NCBI Taxonomy" id="3046"/>
    <lineage>
        <taxon>Eukaryota</taxon>
        <taxon>Viridiplantae</taxon>
        <taxon>Chlorophyta</taxon>
        <taxon>core chlorophytes</taxon>
        <taxon>Chlorophyceae</taxon>
        <taxon>CS clade</taxon>
        <taxon>Chlamydomonadales</taxon>
        <taxon>Dunaliellaceae</taxon>
        <taxon>Dunaliella</taxon>
    </lineage>
</organism>
<name>A0ABQ7H7W0_DUNSA</name>
<evidence type="ECO:0000313" key="2">
    <source>
        <dbReference type="Proteomes" id="UP000815325"/>
    </source>
</evidence>
<protein>
    <submittedName>
        <fullName evidence="1">Uncharacterized protein</fullName>
    </submittedName>
</protein>
<gene>
    <name evidence="1" type="ORF">DUNSADRAFT_3533</name>
</gene>
<sequence length="136" mass="14687">MWAMNHVKAAVGTITIQALSRQDEGEMRKDFNVCLQKLAAGDVEEAVQVMKLFCYELMDQGSSNGAPVAALFQANMDQVVSILTQRSDEIFASACDAAARQEPANSRACKYALNTLMNIFQSPALGQVGLQALATL</sequence>
<dbReference type="Proteomes" id="UP000815325">
    <property type="component" value="Unassembled WGS sequence"/>
</dbReference>
<reference evidence="1" key="1">
    <citation type="submission" date="2017-08" db="EMBL/GenBank/DDBJ databases">
        <authorList>
            <person name="Polle J.E."/>
            <person name="Barry K."/>
            <person name="Cushman J."/>
            <person name="Schmutz J."/>
            <person name="Tran D."/>
            <person name="Hathwaick L.T."/>
            <person name="Yim W.C."/>
            <person name="Jenkins J."/>
            <person name="Mckie-Krisberg Z.M."/>
            <person name="Prochnik S."/>
            <person name="Lindquist E."/>
            <person name="Dockter R.B."/>
            <person name="Adam C."/>
            <person name="Molina H."/>
            <person name="Bunkerborg J."/>
            <person name="Jin E."/>
            <person name="Buchheim M."/>
            <person name="Magnuson J."/>
        </authorList>
    </citation>
    <scope>NUCLEOTIDE SEQUENCE</scope>
    <source>
        <strain evidence="1">CCAP 19/18</strain>
    </source>
</reference>
<comment type="caution">
    <text evidence="1">The sequence shown here is derived from an EMBL/GenBank/DDBJ whole genome shotgun (WGS) entry which is preliminary data.</text>
</comment>
<keyword evidence="2" id="KW-1185">Reference proteome</keyword>
<proteinExistence type="predicted"/>